<organism evidence="6 7">
    <name type="scientific">Streptomyces macrosporus</name>
    <dbReference type="NCBI Taxonomy" id="44032"/>
    <lineage>
        <taxon>Bacteria</taxon>
        <taxon>Bacillati</taxon>
        <taxon>Actinomycetota</taxon>
        <taxon>Actinomycetes</taxon>
        <taxon>Kitasatosporales</taxon>
        <taxon>Streptomycetaceae</taxon>
        <taxon>Streptomyces</taxon>
    </lineage>
</organism>
<dbReference type="Gene3D" id="1.10.1040.10">
    <property type="entry name" value="N-(1-d-carboxylethyl)-l-norvaline Dehydrogenase, domain 2"/>
    <property type="match status" value="1"/>
</dbReference>
<dbReference type="SUPFAM" id="SSF51735">
    <property type="entry name" value="NAD(P)-binding Rossmann-fold domains"/>
    <property type="match status" value="1"/>
</dbReference>
<dbReference type="PANTHER" id="PTHR48075:SF5">
    <property type="entry name" value="3-HYDROXYBUTYRYL-COA DEHYDROGENASE"/>
    <property type="match status" value="1"/>
</dbReference>
<name>A0ABP5WWV6_9ACTN</name>
<reference evidence="7" key="1">
    <citation type="journal article" date="2019" name="Int. J. Syst. Evol. Microbiol.">
        <title>The Global Catalogue of Microorganisms (GCM) 10K type strain sequencing project: providing services to taxonomists for standard genome sequencing and annotation.</title>
        <authorList>
            <consortium name="The Broad Institute Genomics Platform"/>
            <consortium name="The Broad Institute Genome Sequencing Center for Infectious Disease"/>
            <person name="Wu L."/>
            <person name="Ma J."/>
        </authorList>
    </citation>
    <scope>NUCLEOTIDE SEQUENCE [LARGE SCALE GENOMIC DNA]</scope>
    <source>
        <strain evidence="7">JCM 6305</strain>
    </source>
</reference>
<gene>
    <name evidence="6" type="ORF">GCM10010405_18360</name>
</gene>
<proteinExistence type="inferred from homology"/>
<dbReference type="PANTHER" id="PTHR48075">
    <property type="entry name" value="3-HYDROXYACYL-COA DEHYDROGENASE FAMILY PROTEIN"/>
    <property type="match status" value="1"/>
</dbReference>
<dbReference type="InterPro" id="IPR013328">
    <property type="entry name" value="6PGD_dom2"/>
</dbReference>
<dbReference type="InterPro" id="IPR008927">
    <property type="entry name" value="6-PGluconate_DH-like_C_sf"/>
</dbReference>
<dbReference type="Pfam" id="PF00725">
    <property type="entry name" value="3HCDH"/>
    <property type="match status" value="1"/>
</dbReference>
<dbReference type="Gene3D" id="3.40.50.720">
    <property type="entry name" value="NAD(P)-binding Rossmann-like Domain"/>
    <property type="match status" value="1"/>
</dbReference>
<evidence type="ECO:0000313" key="7">
    <source>
        <dbReference type="Proteomes" id="UP001501638"/>
    </source>
</evidence>
<keyword evidence="7" id="KW-1185">Reference proteome</keyword>
<dbReference type="InterPro" id="IPR006176">
    <property type="entry name" value="3-OHacyl-CoA_DH_NAD-bd"/>
</dbReference>
<comment type="caution">
    <text evidence="6">The sequence shown here is derived from an EMBL/GenBank/DDBJ whole genome shotgun (WGS) entry which is preliminary data.</text>
</comment>
<accession>A0ABP5WWV6</accession>
<comment type="similarity">
    <text evidence="2">Belongs to the 3-hydroxyacyl-CoA dehydrogenase family.</text>
</comment>
<feature type="domain" description="3-hydroxyacyl-CoA dehydrogenase NAD binding" evidence="5">
    <location>
        <begin position="7"/>
        <end position="185"/>
    </location>
</feature>
<protein>
    <submittedName>
        <fullName evidence="6">3-hydroxyacyl-CoA dehydrogenase family protein</fullName>
    </submittedName>
</protein>
<dbReference type="Pfam" id="PF02737">
    <property type="entry name" value="3HCDH_N"/>
    <property type="match status" value="1"/>
</dbReference>
<evidence type="ECO:0000256" key="1">
    <source>
        <dbReference type="ARBA" id="ARBA00005086"/>
    </source>
</evidence>
<evidence type="ECO:0000259" key="4">
    <source>
        <dbReference type="Pfam" id="PF00725"/>
    </source>
</evidence>
<dbReference type="PIRSF" id="PIRSF000105">
    <property type="entry name" value="HCDH"/>
    <property type="match status" value="1"/>
</dbReference>
<evidence type="ECO:0000256" key="3">
    <source>
        <dbReference type="ARBA" id="ARBA00023002"/>
    </source>
</evidence>
<dbReference type="RefSeq" id="WP_344321637.1">
    <property type="nucleotide sequence ID" value="NZ_BAAASZ010000017.1"/>
</dbReference>
<dbReference type="InterPro" id="IPR022694">
    <property type="entry name" value="3-OHacyl-CoA_DH"/>
</dbReference>
<keyword evidence="3" id="KW-0560">Oxidoreductase</keyword>
<sequence length="285" mass="30057">MTAAPRTVGVVGGGRMGAGIAQSFATAGSDVVVVESGREAAEAALERVAGGLRRAAERGRLDEPVERVLERVTVTASVDDLPAGADLVVEAVPEDAALKARMLAAAEKAVGDRAVLATNTSSLSVTELASALSRPERFLGMHFFNPVPASALVEVVVTGQTAEDTVRAALEWTHALGKRDVVVKDSPGFASSRLGVALGLEAIRMVEEGVAEPEAIDTAMTLGYKHPMGPLRLTDLVGLDVRLAIAEYLHVTLGERFAPPRLLREKVARGELGRKTGQGFYTWRE</sequence>
<dbReference type="InterPro" id="IPR006108">
    <property type="entry name" value="3HC_DH_C"/>
</dbReference>
<evidence type="ECO:0000259" key="5">
    <source>
        <dbReference type="Pfam" id="PF02737"/>
    </source>
</evidence>
<feature type="domain" description="3-hydroxyacyl-CoA dehydrogenase C-terminal" evidence="4">
    <location>
        <begin position="188"/>
        <end position="283"/>
    </location>
</feature>
<dbReference type="Proteomes" id="UP001501638">
    <property type="component" value="Unassembled WGS sequence"/>
</dbReference>
<evidence type="ECO:0000313" key="6">
    <source>
        <dbReference type="EMBL" id="GAA2435595.1"/>
    </source>
</evidence>
<comment type="pathway">
    <text evidence="1">Lipid metabolism; butanoate metabolism.</text>
</comment>
<dbReference type="InterPro" id="IPR036291">
    <property type="entry name" value="NAD(P)-bd_dom_sf"/>
</dbReference>
<evidence type="ECO:0000256" key="2">
    <source>
        <dbReference type="ARBA" id="ARBA00009463"/>
    </source>
</evidence>
<dbReference type="SUPFAM" id="SSF48179">
    <property type="entry name" value="6-phosphogluconate dehydrogenase C-terminal domain-like"/>
    <property type="match status" value="1"/>
</dbReference>
<dbReference type="EMBL" id="BAAASZ010000017">
    <property type="protein sequence ID" value="GAA2435595.1"/>
    <property type="molecule type" value="Genomic_DNA"/>
</dbReference>